<name>A0A7R9DGB2_TIMPO</name>
<feature type="compositionally biased region" description="Basic and acidic residues" evidence="1">
    <location>
        <begin position="1"/>
        <end position="27"/>
    </location>
</feature>
<organism evidence="2">
    <name type="scientific">Timema poppense</name>
    <name type="common">Walking stick</name>
    <dbReference type="NCBI Taxonomy" id="170557"/>
    <lineage>
        <taxon>Eukaryota</taxon>
        <taxon>Metazoa</taxon>
        <taxon>Ecdysozoa</taxon>
        <taxon>Arthropoda</taxon>
        <taxon>Hexapoda</taxon>
        <taxon>Insecta</taxon>
        <taxon>Pterygota</taxon>
        <taxon>Neoptera</taxon>
        <taxon>Polyneoptera</taxon>
        <taxon>Phasmatodea</taxon>
        <taxon>Timematodea</taxon>
        <taxon>Timematoidea</taxon>
        <taxon>Timematidae</taxon>
        <taxon>Timema</taxon>
    </lineage>
</organism>
<proteinExistence type="predicted"/>
<gene>
    <name evidence="2" type="ORF">TPSB3V08_LOCUS8778</name>
</gene>
<feature type="region of interest" description="Disordered" evidence="1">
    <location>
        <begin position="1"/>
        <end position="36"/>
    </location>
</feature>
<dbReference type="EMBL" id="OD006506">
    <property type="protein sequence ID" value="CAD7413044.1"/>
    <property type="molecule type" value="Genomic_DNA"/>
</dbReference>
<protein>
    <submittedName>
        <fullName evidence="2">Uncharacterized protein</fullName>
    </submittedName>
</protein>
<accession>A0A7R9DGB2</accession>
<evidence type="ECO:0000256" key="1">
    <source>
        <dbReference type="SAM" id="MobiDB-lite"/>
    </source>
</evidence>
<reference evidence="2" key="1">
    <citation type="submission" date="2020-11" db="EMBL/GenBank/DDBJ databases">
        <authorList>
            <person name="Tran Van P."/>
        </authorList>
    </citation>
    <scope>NUCLEOTIDE SEQUENCE</scope>
</reference>
<sequence length="96" mass="10844">MREEENQNKDKQNEQQDETEKSAKNKTQEFTPESFRGSKILASSAKNLILLDLGMCVAFPTIVIPSIQNATGPLSFDDEETSWFGERHHVNTCIIS</sequence>
<evidence type="ECO:0000313" key="2">
    <source>
        <dbReference type="EMBL" id="CAD7413044.1"/>
    </source>
</evidence>
<dbReference type="AlphaFoldDB" id="A0A7R9DGB2"/>